<dbReference type="AlphaFoldDB" id="A0A183AX20"/>
<dbReference type="OrthoDB" id="10029313at2759"/>
<sequence>MCSVGLFRQLKQAKDPIVLRGLNKYVKFRTKLALSEARIQFIDECVTKSEFPKQYWTLLRRNRVNITSATLRRLDLNERDTLCNHLVDLERNYVTSACMLDDLSPIERKSFEDYVQSIAAKQVERIQTTLRQRLSHVKPVALELEKLKSTLVNACYQHRSVKVKTSELVTPEHLKRLRDLQKNREIMMSKPDKGAGIVLLNRTDYLQKMKAILSDGSKFTKTTEKDKTAQIEVALSKILRCLKQNGVIDATNFERIRPTGTTIPRLRVAEGAQGRANLATDSGYVQFTVPRTCKMVGEITRTHRISPPHLKQLRRSKERAYKCNDLQRVKLLVLAIKGELHRLNGICARTVLYSKTCREIWNAIKQLSG</sequence>
<organism evidence="3">
    <name type="scientific">Echinostoma caproni</name>
    <dbReference type="NCBI Taxonomy" id="27848"/>
    <lineage>
        <taxon>Eukaryota</taxon>
        <taxon>Metazoa</taxon>
        <taxon>Spiralia</taxon>
        <taxon>Lophotrochozoa</taxon>
        <taxon>Platyhelminthes</taxon>
        <taxon>Trematoda</taxon>
        <taxon>Digenea</taxon>
        <taxon>Plagiorchiida</taxon>
        <taxon>Echinostomata</taxon>
        <taxon>Echinostomatoidea</taxon>
        <taxon>Echinostomatidae</taxon>
        <taxon>Echinostoma</taxon>
    </lineage>
</organism>
<evidence type="ECO:0000313" key="1">
    <source>
        <dbReference type="EMBL" id="VDP88586.1"/>
    </source>
</evidence>
<evidence type="ECO:0000313" key="2">
    <source>
        <dbReference type="Proteomes" id="UP000272942"/>
    </source>
</evidence>
<reference evidence="3" key="1">
    <citation type="submission" date="2016-06" db="UniProtKB">
        <authorList>
            <consortium name="WormBaseParasite"/>
        </authorList>
    </citation>
    <scope>IDENTIFICATION</scope>
</reference>
<dbReference type="EMBL" id="UZAN01050957">
    <property type="protein sequence ID" value="VDP88586.1"/>
    <property type="molecule type" value="Genomic_DNA"/>
</dbReference>
<gene>
    <name evidence="1" type="ORF">ECPE_LOCUS11503</name>
</gene>
<reference evidence="1 2" key="2">
    <citation type="submission" date="2018-11" db="EMBL/GenBank/DDBJ databases">
        <authorList>
            <consortium name="Pathogen Informatics"/>
        </authorList>
    </citation>
    <scope>NUCLEOTIDE SEQUENCE [LARGE SCALE GENOMIC DNA]</scope>
    <source>
        <strain evidence="1 2">Egypt</strain>
    </source>
</reference>
<dbReference type="WBParaSite" id="ECPE_0001154001-mRNA-1">
    <property type="protein sequence ID" value="ECPE_0001154001-mRNA-1"/>
    <property type="gene ID" value="ECPE_0001154001"/>
</dbReference>
<keyword evidence="2" id="KW-1185">Reference proteome</keyword>
<protein>
    <submittedName>
        <fullName evidence="1 3">Uncharacterized protein</fullName>
    </submittedName>
</protein>
<dbReference type="Proteomes" id="UP000272942">
    <property type="component" value="Unassembled WGS sequence"/>
</dbReference>
<evidence type="ECO:0000313" key="3">
    <source>
        <dbReference type="WBParaSite" id="ECPE_0001154001-mRNA-1"/>
    </source>
</evidence>
<name>A0A183AX20_9TREM</name>
<accession>A0A183AX20</accession>
<proteinExistence type="predicted"/>